<sequence length="431" mass="49988">MKRKLIDELIQWKNSNNSGPILLTGVKGVGKTYLAYDFAKAFFKDILYINFEHNQEAIRMFEAWNPDNLSELCLSYVKIDPEISSQERILILDEVSFVGSASLSITNHPMFQSIFPYIILISSKPLSDNRSINIRKLTVYPLEFDEFLRAIGNEWYIETISNHFHSNKKIPEIVHKELLSLHQLYMKIGGMPGIVNEYLNLFSDINISEQHNFLIGSYHDYIKKDNPDSEALKMNQVLDSLALQLMKENKKFQYKLIRKGTTHAMYKDAIRRLTEGNYVIKCNRINTEQLTAFSDDGLSELLQHIDQNTNFKLYFSDTGLLHTKMIEEQRAGIKVKSNKALYENYVAQALQAKNMLFAFWESASMAKLDFVVQKEFGFLPIEVFEGDNTRSKSISVLKQSYDFPYAIKISSRNFDFSNQIKYVPYYAVYCI</sequence>
<dbReference type="Gene3D" id="3.40.50.300">
    <property type="entry name" value="P-loop containing nucleotide triphosphate hydrolases"/>
    <property type="match status" value="1"/>
</dbReference>
<dbReference type="RefSeq" id="WP_228352653.1">
    <property type="nucleotide sequence ID" value="NZ_JACEGA010000001.1"/>
</dbReference>
<dbReference type="EMBL" id="JACEGA010000001">
    <property type="protein sequence ID" value="MBB2182967.1"/>
    <property type="molecule type" value="Genomic_DNA"/>
</dbReference>
<gene>
    <name evidence="3" type="ORF">H0486_08765</name>
</gene>
<reference evidence="3 4" key="1">
    <citation type="submission" date="2020-07" db="EMBL/GenBank/DDBJ databases">
        <title>Characterization and genome sequencing of isolate MD1, a novel member within the family Lachnospiraceae.</title>
        <authorList>
            <person name="Rettenmaier R."/>
            <person name="Di Bello L."/>
            <person name="Zinser C."/>
            <person name="Scheitz K."/>
            <person name="Liebl W."/>
            <person name="Zverlov V."/>
        </authorList>
    </citation>
    <scope>NUCLEOTIDE SEQUENCE [LARGE SCALE GENOMIC DNA]</scope>
    <source>
        <strain evidence="3 4">MD1</strain>
    </source>
</reference>
<dbReference type="SUPFAM" id="SSF52540">
    <property type="entry name" value="P-loop containing nucleoside triphosphate hydrolases"/>
    <property type="match status" value="1"/>
</dbReference>
<dbReference type="Proteomes" id="UP000574276">
    <property type="component" value="Unassembled WGS sequence"/>
</dbReference>
<dbReference type="Pfam" id="PF13173">
    <property type="entry name" value="AAA_14"/>
    <property type="match status" value="1"/>
</dbReference>
<protein>
    <submittedName>
        <fullName evidence="3">ATP-binding protein</fullName>
    </submittedName>
</protein>
<accession>A0A839K0K9</accession>
<organism evidence="3 4">
    <name type="scientific">Variimorphobacter saccharofermentans</name>
    <dbReference type="NCBI Taxonomy" id="2755051"/>
    <lineage>
        <taxon>Bacteria</taxon>
        <taxon>Bacillati</taxon>
        <taxon>Bacillota</taxon>
        <taxon>Clostridia</taxon>
        <taxon>Lachnospirales</taxon>
        <taxon>Lachnospiraceae</taxon>
        <taxon>Variimorphobacter</taxon>
    </lineage>
</organism>
<name>A0A839K0K9_9FIRM</name>
<feature type="domain" description="DUF4143" evidence="2">
    <location>
        <begin position="226"/>
        <end position="383"/>
    </location>
</feature>
<dbReference type="InterPro" id="IPR025420">
    <property type="entry name" value="DUF4143"/>
</dbReference>
<evidence type="ECO:0000313" key="3">
    <source>
        <dbReference type="EMBL" id="MBB2182967.1"/>
    </source>
</evidence>
<keyword evidence="3" id="KW-0547">Nucleotide-binding</keyword>
<dbReference type="GO" id="GO:0005524">
    <property type="term" value="F:ATP binding"/>
    <property type="evidence" value="ECO:0007669"/>
    <property type="project" value="UniProtKB-KW"/>
</dbReference>
<feature type="domain" description="AAA" evidence="1">
    <location>
        <begin position="19"/>
        <end position="148"/>
    </location>
</feature>
<dbReference type="InterPro" id="IPR027417">
    <property type="entry name" value="P-loop_NTPase"/>
</dbReference>
<evidence type="ECO:0000313" key="4">
    <source>
        <dbReference type="Proteomes" id="UP000574276"/>
    </source>
</evidence>
<dbReference type="AlphaFoldDB" id="A0A839K0K9"/>
<dbReference type="PANTHER" id="PTHR33295:SF7">
    <property type="entry name" value="ATPASE"/>
    <property type="match status" value="1"/>
</dbReference>
<comment type="caution">
    <text evidence="3">The sequence shown here is derived from an EMBL/GenBank/DDBJ whole genome shotgun (WGS) entry which is preliminary data.</text>
</comment>
<keyword evidence="3" id="KW-0067">ATP-binding</keyword>
<dbReference type="PANTHER" id="PTHR33295">
    <property type="entry name" value="ATPASE"/>
    <property type="match status" value="1"/>
</dbReference>
<keyword evidence="4" id="KW-1185">Reference proteome</keyword>
<dbReference type="Pfam" id="PF13635">
    <property type="entry name" value="DUF4143"/>
    <property type="match status" value="1"/>
</dbReference>
<evidence type="ECO:0000259" key="1">
    <source>
        <dbReference type="Pfam" id="PF13173"/>
    </source>
</evidence>
<evidence type="ECO:0000259" key="2">
    <source>
        <dbReference type="Pfam" id="PF13635"/>
    </source>
</evidence>
<proteinExistence type="predicted"/>
<dbReference type="InterPro" id="IPR041682">
    <property type="entry name" value="AAA_14"/>
</dbReference>